<keyword evidence="10" id="KW-1185">Reference proteome</keyword>
<dbReference type="AlphaFoldDB" id="A0AA38VB89"/>
<reference evidence="9" key="1">
    <citation type="submission" date="2022-07" db="EMBL/GenBank/DDBJ databases">
        <title>Fungi with potential for degradation of polypropylene.</title>
        <authorList>
            <person name="Gostincar C."/>
        </authorList>
    </citation>
    <scope>NUCLEOTIDE SEQUENCE</scope>
    <source>
        <strain evidence="9">EXF-13287</strain>
    </source>
</reference>
<dbReference type="GO" id="GO:0004497">
    <property type="term" value="F:monooxygenase activity"/>
    <property type="evidence" value="ECO:0007669"/>
    <property type="project" value="UniProtKB-KW"/>
</dbReference>
<comment type="cofactor">
    <cofactor evidence="1 6">
        <name>heme</name>
        <dbReference type="ChEBI" id="CHEBI:30413"/>
    </cofactor>
</comment>
<dbReference type="InterPro" id="IPR053007">
    <property type="entry name" value="CYP450_monoxygenase_sec-met"/>
</dbReference>
<comment type="caution">
    <text evidence="9">The sequence shown here is derived from an EMBL/GenBank/DDBJ whole genome shotgun (WGS) entry which is preliminary data.</text>
</comment>
<keyword evidence="6 7" id="KW-0349">Heme</keyword>
<keyword evidence="8" id="KW-0732">Signal</keyword>
<dbReference type="SUPFAM" id="SSF48264">
    <property type="entry name" value="Cytochrome P450"/>
    <property type="match status" value="1"/>
</dbReference>
<dbReference type="InterPro" id="IPR001128">
    <property type="entry name" value="Cyt_P450"/>
</dbReference>
<evidence type="ECO:0000256" key="1">
    <source>
        <dbReference type="ARBA" id="ARBA00001971"/>
    </source>
</evidence>
<sequence>MSGLLIPSLLLLATLYALLHHLHLRPRHPREPPIIPSRLPYLGPLLGMALQGGRYLKGIGLANRHLPVFTLPVPFSRMYIVTSPPLAAAVQRASKTLSFTPLVPDITRRVLGLDEGTARVVRDGVEEEVGFLGDMREMVYGYLGPGARLEELSLAAGRELGAQVAGYVRADLGALAGAGREVPDLLVWIRHFVAQGTGRLLYGEENPLALSSGELEEAFWDFDHGLGGLLAGVWPRLTARKAYRGRERLVGAFEGWIEAGRDKGEDVPDIIRERMRIAKEHGFSTQAAARSEVSFLFAGIVNTATTTFWTILQVFARSDLLAGVREEIGRCVDEEGKGELRLSLEKLKTDCPILSAVVRECLRLGSDNYSVRLVKADTELAGGQYMLKAGGVVQIAGGVIHADRGVWGGDVDVFDHTRFLKTQQPNGAGQAEDERERPQVQQTLSGGVHPAAFRAFGGGRTLCPGRHFAITEILAFVAVIVLTFEIEAVEGSGRIRIPKKNDGVLPVHILEPVEPVRVRVRLREGEPRIVVA</sequence>
<dbReference type="Pfam" id="PF00067">
    <property type="entry name" value="p450"/>
    <property type="match status" value="1"/>
</dbReference>
<dbReference type="CDD" id="cd11040">
    <property type="entry name" value="CYP7_CYP8-like"/>
    <property type="match status" value="1"/>
</dbReference>
<evidence type="ECO:0000256" key="6">
    <source>
        <dbReference type="PIRSR" id="PIRSR602403-1"/>
    </source>
</evidence>
<organism evidence="9 10">
    <name type="scientific">Coniochaeta hoffmannii</name>
    <dbReference type="NCBI Taxonomy" id="91930"/>
    <lineage>
        <taxon>Eukaryota</taxon>
        <taxon>Fungi</taxon>
        <taxon>Dikarya</taxon>
        <taxon>Ascomycota</taxon>
        <taxon>Pezizomycotina</taxon>
        <taxon>Sordariomycetes</taxon>
        <taxon>Sordariomycetidae</taxon>
        <taxon>Coniochaetales</taxon>
        <taxon>Coniochaetaceae</taxon>
        <taxon>Coniochaeta</taxon>
    </lineage>
</organism>
<proteinExistence type="inferred from homology"/>
<evidence type="ECO:0000313" key="10">
    <source>
        <dbReference type="Proteomes" id="UP001174691"/>
    </source>
</evidence>
<evidence type="ECO:0000256" key="4">
    <source>
        <dbReference type="ARBA" id="ARBA00023004"/>
    </source>
</evidence>
<dbReference type="Gene3D" id="1.10.630.10">
    <property type="entry name" value="Cytochrome P450"/>
    <property type="match status" value="1"/>
</dbReference>
<dbReference type="GO" id="GO:0020037">
    <property type="term" value="F:heme binding"/>
    <property type="evidence" value="ECO:0007669"/>
    <property type="project" value="InterPro"/>
</dbReference>
<evidence type="ECO:0000313" key="9">
    <source>
        <dbReference type="EMBL" id="KAJ9131314.1"/>
    </source>
</evidence>
<evidence type="ECO:0000256" key="2">
    <source>
        <dbReference type="ARBA" id="ARBA00010617"/>
    </source>
</evidence>
<dbReference type="GO" id="GO:0016705">
    <property type="term" value="F:oxidoreductase activity, acting on paired donors, with incorporation or reduction of molecular oxygen"/>
    <property type="evidence" value="ECO:0007669"/>
    <property type="project" value="InterPro"/>
</dbReference>
<feature type="binding site" description="axial binding residue" evidence="6">
    <location>
        <position position="463"/>
    </location>
    <ligand>
        <name>heme</name>
        <dbReference type="ChEBI" id="CHEBI:30413"/>
    </ligand>
    <ligandPart>
        <name>Fe</name>
        <dbReference type="ChEBI" id="CHEBI:18248"/>
    </ligandPart>
</feature>
<feature type="signal peptide" evidence="8">
    <location>
        <begin position="1"/>
        <end position="19"/>
    </location>
</feature>
<gene>
    <name evidence="9" type="ORF">NKR19_g9589</name>
</gene>
<accession>A0AA38VB89</accession>
<keyword evidence="7" id="KW-0560">Oxidoreductase</keyword>
<dbReference type="PANTHER" id="PTHR47582:SF1">
    <property type="entry name" value="P450, PUTATIVE (EUROFUNG)-RELATED"/>
    <property type="match status" value="1"/>
</dbReference>
<dbReference type="GO" id="GO:0005506">
    <property type="term" value="F:iron ion binding"/>
    <property type="evidence" value="ECO:0007669"/>
    <property type="project" value="InterPro"/>
</dbReference>
<evidence type="ECO:0000256" key="3">
    <source>
        <dbReference type="ARBA" id="ARBA00022723"/>
    </source>
</evidence>
<dbReference type="PRINTS" id="PR00465">
    <property type="entry name" value="EP450IV"/>
</dbReference>
<evidence type="ECO:0000256" key="8">
    <source>
        <dbReference type="SAM" id="SignalP"/>
    </source>
</evidence>
<protein>
    <submittedName>
        <fullName evidence="9">Cytochrome P450</fullName>
    </submittedName>
</protein>
<keyword evidence="5 7" id="KW-0503">Monooxygenase</keyword>
<dbReference type="PROSITE" id="PS00086">
    <property type="entry name" value="CYTOCHROME_P450"/>
    <property type="match status" value="1"/>
</dbReference>
<feature type="chain" id="PRO_5041347930" evidence="8">
    <location>
        <begin position="20"/>
        <end position="532"/>
    </location>
</feature>
<dbReference type="InterPro" id="IPR036396">
    <property type="entry name" value="Cyt_P450_sf"/>
</dbReference>
<keyword evidence="4 6" id="KW-0408">Iron</keyword>
<dbReference type="PANTHER" id="PTHR47582">
    <property type="entry name" value="P450, PUTATIVE (EUROFUNG)-RELATED"/>
    <property type="match status" value="1"/>
</dbReference>
<dbReference type="Proteomes" id="UP001174691">
    <property type="component" value="Unassembled WGS sequence"/>
</dbReference>
<comment type="similarity">
    <text evidence="2 7">Belongs to the cytochrome P450 family.</text>
</comment>
<dbReference type="InterPro" id="IPR002403">
    <property type="entry name" value="Cyt_P450_E_grp-IV"/>
</dbReference>
<evidence type="ECO:0000256" key="5">
    <source>
        <dbReference type="ARBA" id="ARBA00023033"/>
    </source>
</evidence>
<keyword evidence="3 6" id="KW-0479">Metal-binding</keyword>
<dbReference type="InterPro" id="IPR017972">
    <property type="entry name" value="Cyt_P450_CS"/>
</dbReference>
<evidence type="ECO:0000256" key="7">
    <source>
        <dbReference type="RuleBase" id="RU000461"/>
    </source>
</evidence>
<name>A0AA38VB89_9PEZI</name>
<dbReference type="EMBL" id="JANBVN010000239">
    <property type="protein sequence ID" value="KAJ9131314.1"/>
    <property type="molecule type" value="Genomic_DNA"/>
</dbReference>